<reference evidence="3" key="1">
    <citation type="journal article" date="2023" name="bioRxiv">
        <title>Scaffold-level genome assemblies of two parasitoid biocontrol wasps reveal the parthenogenesis mechanism and an associated novel virus.</title>
        <authorList>
            <person name="Inwood S."/>
            <person name="Skelly J."/>
            <person name="Guhlin J."/>
            <person name="Harrop T."/>
            <person name="Goldson S."/>
            <person name="Dearden P."/>
        </authorList>
    </citation>
    <scope>NUCLEOTIDE SEQUENCE</scope>
    <source>
        <strain evidence="3">Lincoln</strain>
        <tissue evidence="3">Whole body</tissue>
    </source>
</reference>
<protein>
    <recommendedName>
        <fullName evidence="2">EGF-like domain-containing protein</fullName>
    </recommendedName>
</protein>
<gene>
    <name evidence="3" type="ORF">PV327_002928</name>
</gene>
<dbReference type="PANTHER" id="PTHR22963">
    <property type="entry name" value="ENDOGLIN-RELATED"/>
    <property type="match status" value="1"/>
</dbReference>
<dbReference type="Proteomes" id="UP001168972">
    <property type="component" value="Unassembled WGS sequence"/>
</dbReference>
<dbReference type="SMART" id="SM00181">
    <property type="entry name" value="EGF"/>
    <property type="match status" value="3"/>
</dbReference>
<feature type="domain" description="EGF-like" evidence="2">
    <location>
        <begin position="67"/>
        <end position="103"/>
    </location>
</feature>
<keyword evidence="4" id="KW-1185">Reference proteome</keyword>
<dbReference type="InterPro" id="IPR000742">
    <property type="entry name" value="EGF"/>
</dbReference>
<evidence type="ECO:0000313" key="4">
    <source>
        <dbReference type="Proteomes" id="UP001168972"/>
    </source>
</evidence>
<proteinExistence type="predicted"/>
<name>A0AA39G3S8_MICHY</name>
<evidence type="ECO:0000259" key="2">
    <source>
        <dbReference type="SMART" id="SM00181"/>
    </source>
</evidence>
<dbReference type="AlphaFoldDB" id="A0AA39G3S8"/>
<sequence length="289" mass="32669">MMKINRPSNISLAILIIFLAMVFLKSADGSFRLGERNKGESIQVETCAHHEDCKSSELCAYGICVIGCNKRCAWNEICKSENRTFSCECLPGYVHDGIWKTCKRKCYNSGICEDYEECRYGMCQTVIHQMSKCGWNSWHIAKNHKPLCVCPPKFGGDPYAGCRKRCNTSYDCEDYDICHKNLCKSACHPHIKPCAYSEKCEVENHIAHCVDGKNENEHCQEDSDCDIKSFCNNITSVCTPLCSSYSCNDNERCTETIDNSTTTVMRSYKCDCDSKSLDGDDSSRCYKGK</sequence>
<feature type="chain" id="PRO_5041280449" description="EGF-like domain-containing protein" evidence="1">
    <location>
        <begin position="30"/>
        <end position="289"/>
    </location>
</feature>
<feature type="signal peptide" evidence="1">
    <location>
        <begin position="1"/>
        <end position="29"/>
    </location>
</feature>
<accession>A0AA39G3S8</accession>
<organism evidence="3 4">
    <name type="scientific">Microctonus hyperodae</name>
    <name type="common">Parasitoid wasp</name>
    <dbReference type="NCBI Taxonomy" id="165561"/>
    <lineage>
        <taxon>Eukaryota</taxon>
        <taxon>Metazoa</taxon>
        <taxon>Ecdysozoa</taxon>
        <taxon>Arthropoda</taxon>
        <taxon>Hexapoda</taxon>
        <taxon>Insecta</taxon>
        <taxon>Pterygota</taxon>
        <taxon>Neoptera</taxon>
        <taxon>Endopterygota</taxon>
        <taxon>Hymenoptera</taxon>
        <taxon>Apocrita</taxon>
        <taxon>Ichneumonoidea</taxon>
        <taxon>Braconidae</taxon>
        <taxon>Euphorinae</taxon>
        <taxon>Microctonus</taxon>
    </lineage>
</organism>
<comment type="caution">
    <text evidence="3">The sequence shown here is derived from an EMBL/GenBank/DDBJ whole genome shotgun (WGS) entry which is preliminary data.</text>
</comment>
<reference evidence="3" key="2">
    <citation type="submission" date="2023-03" db="EMBL/GenBank/DDBJ databases">
        <authorList>
            <person name="Inwood S.N."/>
            <person name="Skelly J.G."/>
            <person name="Guhlin J."/>
            <person name="Harrop T.W.R."/>
            <person name="Goldson S.G."/>
            <person name="Dearden P.K."/>
        </authorList>
    </citation>
    <scope>NUCLEOTIDE SEQUENCE</scope>
    <source>
        <strain evidence="3">Lincoln</strain>
        <tissue evidence="3">Whole body</tissue>
    </source>
</reference>
<dbReference type="PANTHER" id="PTHR22963:SF39">
    <property type="entry name" value="DUMPY"/>
    <property type="match status" value="1"/>
</dbReference>
<feature type="domain" description="EGF-like" evidence="2">
    <location>
        <begin position="241"/>
        <end position="286"/>
    </location>
</feature>
<evidence type="ECO:0000313" key="3">
    <source>
        <dbReference type="EMBL" id="KAK0180560.1"/>
    </source>
</evidence>
<feature type="domain" description="EGF-like" evidence="2">
    <location>
        <begin position="111"/>
        <end position="163"/>
    </location>
</feature>
<keyword evidence="1" id="KW-0732">Signal</keyword>
<dbReference type="EMBL" id="JAQQBR010000002">
    <property type="protein sequence ID" value="KAK0180560.1"/>
    <property type="molecule type" value="Genomic_DNA"/>
</dbReference>
<evidence type="ECO:0000256" key="1">
    <source>
        <dbReference type="SAM" id="SignalP"/>
    </source>
</evidence>